<keyword evidence="4" id="KW-1185">Reference proteome</keyword>
<dbReference type="Gene3D" id="1.10.260.40">
    <property type="entry name" value="lambda repressor-like DNA-binding domains"/>
    <property type="match status" value="1"/>
</dbReference>
<dbReference type="EMBL" id="BMKI01000003">
    <property type="protein sequence ID" value="GGC88336.1"/>
    <property type="molecule type" value="Genomic_DNA"/>
</dbReference>
<gene>
    <name evidence="3" type="ORF">GCM10011573_17440</name>
</gene>
<sequence length="291" mass="33663">MSSFGERIKQARISNKMSQEDLAEKVNTLHDAKLNKGMISKWENNREEPRLTNIQYLSEALQVSMDFILGIEPSQNAISPESIYGYRDMDVEVLQIYHSLPNEGKDRWIRAGYDLQTEYYRKSGSKQNLDTIDLINSLVETDDLVVKELARISKWLYEQTGSLSSRDRELLEDSLLLIESDKTKTAEFINLKRKIYEYILPLPYFVTASEKHAHTIEDISKQFNLSKEFVIDAILYYVTSRGSIVESKSHIIDFNDIPLEYDDINQVSKAKVVVIDSEEKTVPNKKGFFKK</sequence>
<evidence type="ECO:0000259" key="2">
    <source>
        <dbReference type="PROSITE" id="PS50943"/>
    </source>
</evidence>
<dbReference type="InterPro" id="IPR001387">
    <property type="entry name" value="Cro/C1-type_HTH"/>
</dbReference>
<dbReference type="InterPro" id="IPR050807">
    <property type="entry name" value="TransReg_Diox_bact_type"/>
</dbReference>
<dbReference type="PANTHER" id="PTHR46797:SF1">
    <property type="entry name" value="METHYLPHOSPHONATE SYNTHASE"/>
    <property type="match status" value="1"/>
</dbReference>
<accession>A0ABQ1P0G2</accession>
<comment type="caution">
    <text evidence="3">The sequence shown here is derived from an EMBL/GenBank/DDBJ whole genome shotgun (WGS) entry which is preliminary data.</text>
</comment>
<organism evidence="3 4">
    <name type="scientific">Enterococcus wangshanyuanii</name>
    <dbReference type="NCBI Taxonomy" id="2005703"/>
    <lineage>
        <taxon>Bacteria</taxon>
        <taxon>Bacillati</taxon>
        <taxon>Bacillota</taxon>
        <taxon>Bacilli</taxon>
        <taxon>Lactobacillales</taxon>
        <taxon>Enterococcaceae</taxon>
        <taxon>Enterococcus</taxon>
    </lineage>
</organism>
<feature type="domain" description="HTH cro/C1-type" evidence="2">
    <location>
        <begin position="8"/>
        <end position="68"/>
    </location>
</feature>
<dbReference type="Proteomes" id="UP000630615">
    <property type="component" value="Unassembled WGS sequence"/>
</dbReference>
<dbReference type="Pfam" id="PF01381">
    <property type="entry name" value="HTH_3"/>
    <property type="match status" value="1"/>
</dbReference>
<reference evidence="4" key="1">
    <citation type="journal article" date="2019" name="Int. J. Syst. Evol. Microbiol.">
        <title>The Global Catalogue of Microorganisms (GCM) 10K type strain sequencing project: providing services to taxonomists for standard genome sequencing and annotation.</title>
        <authorList>
            <consortium name="The Broad Institute Genomics Platform"/>
            <consortium name="The Broad Institute Genome Sequencing Center for Infectious Disease"/>
            <person name="Wu L."/>
            <person name="Ma J."/>
        </authorList>
    </citation>
    <scope>NUCLEOTIDE SEQUENCE [LARGE SCALE GENOMIC DNA]</scope>
    <source>
        <strain evidence="4">CGMCC 1.15942</strain>
    </source>
</reference>
<keyword evidence="1" id="KW-0238">DNA-binding</keyword>
<proteinExistence type="predicted"/>
<dbReference type="RefSeq" id="WP_088271229.1">
    <property type="nucleotide sequence ID" value="NZ_BMKI01000003.1"/>
</dbReference>
<evidence type="ECO:0000313" key="4">
    <source>
        <dbReference type="Proteomes" id="UP000630615"/>
    </source>
</evidence>
<dbReference type="SMART" id="SM00530">
    <property type="entry name" value="HTH_XRE"/>
    <property type="match status" value="1"/>
</dbReference>
<evidence type="ECO:0000313" key="3">
    <source>
        <dbReference type="EMBL" id="GGC88336.1"/>
    </source>
</evidence>
<evidence type="ECO:0000256" key="1">
    <source>
        <dbReference type="ARBA" id="ARBA00023125"/>
    </source>
</evidence>
<dbReference type="InterPro" id="IPR010982">
    <property type="entry name" value="Lambda_DNA-bd_dom_sf"/>
</dbReference>
<protein>
    <recommendedName>
        <fullName evidence="2">HTH cro/C1-type domain-containing protein</fullName>
    </recommendedName>
</protein>
<dbReference type="SUPFAM" id="SSF47413">
    <property type="entry name" value="lambda repressor-like DNA-binding domains"/>
    <property type="match status" value="1"/>
</dbReference>
<dbReference type="CDD" id="cd00093">
    <property type="entry name" value="HTH_XRE"/>
    <property type="match status" value="1"/>
</dbReference>
<dbReference type="PANTHER" id="PTHR46797">
    <property type="entry name" value="HTH-TYPE TRANSCRIPTIONAL REGULATOR"/>
    <property type="match status" value="1"/>
</dbReference>
<name>A0ABQ1P0G2_9ENTE</name>
<dbReference type="PROSITE" id="PS50943">
    <property type="entry name" value="HTH_CROC1"/>
    <property type="match status" value="1"/>
</dbReference>